<dbReference type="PANTHER" id="PTHR23501:SF102">
    <property type="entry name" value="DRUG TRANSPORTER, PUTATIVE (AFU_ORTHOLOGUE AFUA_3G08530)-RELATED"/>
    <property type="match status" value="1"/>
</dbReference>
<evidence type="ECO:0008006" key="9">
    <source>
        <dbReference type="Google" id="ProtNLM"/>
    </source>
</evidence>
<feature type="transmembrane region" description="Helical" evidence="6">
    <location>
        <begin position="339"/>
        <end position="359"/>
    </location>
</feature>
<feature type="transmembrane region" description="Helical" evidence="6">
    <location>
        <begin position="269"/>
        <end position="286"/>
    </location>
</feature>
<dbReference type="GO" id="GO:0022857">
    <property type="term" value="F:transmembrane transporter activity"/>
    <property type="evidence" value="ECO:0007669"/>
    <property type="project" value="InterPro"/>
</dbReference>
<sequence>MNDIEKVSRDPSPETQTKPEEGKRQAGASWKANERHVLPKNRLWIVFCGLMLCTFLAALDQVRLCMLNLFIELTTSQTIVATALPTIVERLGGGANYSWVGSAYLLSGTALAPLYGKLSDLVVAQIGSALCGAAQNMIWLIVCRAVQGIGGGGIIQIVQITISDIVSLEDRVSLALYLVVFSPTMSHGDGESHTCFGDAILKRSLRQTDRRHRRAILFFFLRLNPHQGMSLREHVRQFDFVGLLLIIGGVVCLLIGFNSGETNWSSAETIALLTVGCCLLLAAGINELYTSRSPIIPPRLFKTRTTAFILVSNLFHAVAFFGGAYYLPLYFQELLTALIRMLPFSLGGAFFSAAGGVVVSRTGLYRPVMWFAWSVMVLGWGLMTMLDDNSNTAEKVLYPLVTSIGVGLLFQTPLLGLQAAMPLKDMATSTATFGFLRTLGGTIGVSIGQAIYSSTLQHKVAKLNIDFDTSPAALSESVRQLKNIANVTERTQIIHAYTQSLSTIWIVNAPIAGAGLLTVLFIREYSLKRTTIKGGPPKEDVETGATKPSIDAGNEKQDHTNVAEEDRDGTLRGISVDEKKDLEAETPSRPRTAAESA</sequence>
<feature type="transmembrane region" description="Helical" evidence="6">
    <location>
        <begin position="43"/>
        <end position="59"/>
    </location>
</feature>
<feature type="transmembrane region" description="Helical" evidence="6">
    <location>
        <begin position="433"/>
        <end position="452"/>
    </location>
</feature>
<proteinExistence type="predicted"/>
<name>A0A4Y9ZW85_9AGAM</name>
<evidence type="ECO:0000256" key="2">
    <source>
        <dbReference type="ARBA" id="ARBA00022692"/>
    </source>
</evidence>
<keyword evidence="4 6" id="KW-0472">Membrane</keyword>
<feature type="transmembrane region" description="Helical" evidence="6">
    <location>
        <begin position="238"/>
        <end position="257"/>
    </location>
</feature>
<protein>
    <recommendedName>
        <fullName evidence="9">Major facilitator superfamily (MFS) profile domain-containing protein</fullName>
    </recommendedName>
</protein>
<dbReference type="Pfam" id="PF07690">
    <property type="entry name" value="MFS_1"/>
    <property type="match status" value="1"/>
</dbReference>
<dbReference type="OrthoDB" id="10021397at2759"/>
<accession>A0A4Y9ZW85</accession>
<dbReference type="EMBL" id="SFCI01000685">
    <property type="protein sequence ID" value="TFY78420.1"/>
    <property type="molecule type" value="Genomic_DNA"/>
</dbReference>
<keyword evidence="8" id="KW-1185">Reference proteome</keyword>
<evidence type="ECO:0000256" key="3">
    <source>
        <dbReference type="ARBA" id="ARBA00022989"/>
    </source>
</evidence>
<keyword evidence="2 6" id="KW-0812">Transmembrane</keyword>
<comment type="subcellular location">
    <subcellularLocation>
        <location evidence="1">Membrane</location>
        <topology evidence="1">Multi-pass membrane protein</topology>
    </subcellularLocation>
</comment>
<gene>
    <name evidence="7" type="ORF">EWM64_g5592</name>
</gene>
<keyword evidence="3 6" id="KW-1133">Transmembrane helix</keyword>
<reference evidence="7 8" key="1">
    <citation type="submission" date="2019-02" db="EMBL/GenBank/DDBJ databases">
        <title>Genome sequencing of the rare red list fungi Hericium alpestre (H. flagellum).</title>
        <authorList>
            <person name="Buettner E."/>
            <person name="Kellner H."/>
        </authorList>
    </citation>
    <scope>NUCLEOTIDE SEQUENCE [LARGE SCALE GENOMIC DNA]</scope>
    <source>
        <strain evidence="7 8">DSM 108284</strain>
    </source>
</reference>
<feature type="region of interest" description="Disordered" evidence="5">
    <location>
        <begin position="532"/>
        <end position="597"/>
    </location>
</feature>
<dbReference type="GO" id="GO:0005886">
    <property type="term" value="C:plasma membrane"/>
    <property type="evidence" value="ECO:0007669"/>
    <property type="project" value="TreeGrafter"/>
</dbReference>
<evidence type="ECO:0000256" key="6">
    <source>
        <dbReference type="SAM" id="Phobius"/>
    </source>
</evidence>
<dbReference type="Gene3D" id="1.20.1720.10">
    <property type="entry name" value="Multidrug resistance protein D"/>
    <property type="match status" value="1"/>
</dbReference>
<dbReference type="InterPro" id="IPR011701">
    <property type="entry name" value="MFS"/>
</dbReference>
<feature type="transmembrane region" description="Helical" evidence="6">
    <location>
        <begin position="398"/>
        <end position="421"/>
    </location>
</feature>
<feature type="compositionally biased region" description="Basic and acidic residues" evidence="5">
    <location>
        <begin position="553"/>
        <end position="588"/>
    </location>
</feature>
<feature type="transmembrane region" description="Helical" evidence="6">
    <location>
        <begin position="307"/>
        <end position="327"/>
    </location>
</feature>
<evidence type="ECO:0000256" key="1">
    <source>
        <dbReference type="ARBA" id="ARBA00004141"/>
    </source>
</evidence>
<dbReference type="Gene3D" id="1.20.1250.20">
    <property type="entry name" value="MFS general substrate transporter like domains"/>
    <property type="match status" value="1"/>
</dbReference>
<feature type="transmembrane region" description="Helical" evidence="6">
    <location>
        <begin position="504"/>
        <end position="522"/>
    </location>
</feature>
<comment type="caution">
    <text evidence="7">The sequence shown here is derived from an EMBL/GenBank/DDBJ whole genome shotgun (WGS) entry which is preliminary data.</text>
</comment>
<feature type="transmembrane region" description="Helical" evidence="6">
    <location>
        <begin position="368"/>
        <end position="386"/>
    </location>
</feature>
<dbReference type="Proteomes" id="UP000298061">
    <property type="component" value="Unassembled WGS sequence"/>
</dbReference>
<feature type="compositionally biased region" description="Basic and acidic residues" evidence="5">
    <location>
        <begin position="1"/>
        <end position="24"/>
    </location>
</feature>
<dbReference type="SUPFAM" id="SSF103473">
    <property type="entry name" value="MFS general substrate transporter"/>
    <property type="match status" value="2"/>
</dbReference>
<dbReference type="STRING" id="135208.A0A4Y9ZW85"/>
<evidence type="ECO:0000313" key="7">
    <source>
        <dbReference type="EMBL" id="TFY78420.1"/>
    </source>
</evidence>
<evidence type="ECO:0000256" key="5">
    <source>
        <dbReference type="SAM" id="MobiDB-lite"/>
    </source>
</evidence>
<feature type="region of interest" description="Disordered" evidence="5">
    <location>
        <begin position="1"/>
        <end position="29"/>
    </location>
</feature>
<dbReference type="PANTHER" id="PTHR23501">
    <property type="entry name" value="MAJOR FACILITATOR SUPERFAMILY"/>
    <property type="match status" value="1"/>
</dbReference>
<evidence type="ECO:0000256" key="4">
    <source>
        <dbReference type="ARBA" id="ARBA00023136"/>
    </source>
</evidence>
<dbReference type="InterPro" id="IPR036259">
    <property type="entry name" value="MFS_trans_sf"/>
</dbReference>
<organism evidence="7 8">
    <name type="scientific">Hericium alpestre</name>
    <dbReference type="NCBI Taxonomy" id="135208"/>
    <lineage>
        <taxon>Eukaryota</taxon>
        <taxon>Fungi</taxon>
        <taxon>Dikarya</taxon>
        <taxon>Basidiomycota</taxon>
        <taxon>Agaricomycotina</taxon>
        <taxon>Agaricomycetes</taxon>
        <taxon>Russulales</taxon>
        <taxon>Hericiaceae</taxon>
        <taxon>Hericium</taxon>
    </lineage>
</organism>
<evidence type="ECO:0000313" key="8">
    <source>
        <dbReference type="Proteomes" id="UP000298061"/>
    </source>
</evidence>
<dbReference type="AlphaFoldDB" id="A0A4Y9ZW85"/>